<protein>
    <submittedName>
        <fullName evidence="2 4">Uncharacterized protein</fullName>
    </submittedName>
</protein>
<reference evidence="2 3" key="2">
    <citation type="submission" date="2018-11" db="EMBL/GenBank/DDBJ databases">
        <authorList>
            <consortium name="Pathogen Informatics"/>
        </authorList>
    </citation>
    <scope>NUCLEOTIDE SEQUENCE [LARGE SCALE GENOMIC DNA]</scope>
    <source>
        <strain evidence="2 3">NST_G2</strain>
    </source>
</reference>
<evidence type="ECO:0000313" key="4">
    <source>
        <dbReference type="WBParaSite" id="SSLN_0000050601-mRNA-1"/>
    </source>
</evidence>
<evidence type="ECO:0000313" key="2">
    <source>
        <dbReference type="EMBL" id="VDL85679.1"/>
    </source>
</evidence>
<name>A0A183S8D5_SCHSO</name>
<evidence type="ECO:0000256" key="1">
    <source>
        <dbReference type="SAM" id="MobiDB-lite"/>
    </source>
</evidence>
<sequence length="103" mass="11674">MESMRQQFGLHLPDPESSGKQSMSVDRVSARITEFIYAPDSGVTFDAWFKLCEDIFRVEFAKADDTWKSPRDAEIRTRLLSKIEQGPDSTPDCRMLAAKDSLA</sequence>
<proteinExistence type="predicted"/>
<accession>A0A183S8D5</accession>
<evidence type="ECO:0000313" key="3">
    <source>
        <dbReference type="Proteomes" id="UP000275846"/>
    </source>
</evidence>
<feature type="region of interest" description="Disordered" evidence="1">
    <location>
        <begin position="1"/>
        <end position="24"/>
    </location>
</feature>
<organism evidence="4">
    <name type="scientific">Schistocephalus solidus</name>
    <name type="common">Tapeworm</name>
    <dbReference type="NCBI Taxonomy" id="70667"/>
    <lineage>
        <taxon>Eukaryota</taxon>
        <taxon>Metazoa</taxon>
        <taxon>Spiralia</taxon>
        <taxon>Lophotrochozoa</taxon>
        <taxon>Platyhelminthes</taxon>
        <taxon>Cestoda</taxon>
        <taxon>Eucestoda</taxon>
        <taxon>Diphyllobothriidea</taxon>
        <taxon>Diphyllobothriidae</taxon>
        <taxon>Schistocephalus</taxon>
    </lineage>
</organism>
<dbReference type="AlphaFoldDB" id="A0A183S8D5"/>
<keyword evidence="3" id="KW-1185">Reference proteome</keyword>
<gene>
    <name evidence="2" type="ORF">SSLN_LOCUS483</name>
</gene>
<dbReference type="WBParaSite" id="SSLN_0000050601-mRNA-1">
    <property type="protein sequence ID" value="SSLN_0000050601-mRNA-1"/>
    <property type="gene ID" value="SSLN_0000050601"/>
</dbReference>
<dbReference type="OrthoDB" id="8050037at2759"/>
<feature type="region of interest" description="Disordered" evidence="1">
    <location>
        <begin position="83"/>
        <end position="103"/>
    </location>
</feature>
<dbReference type="Proteomes" id="UP000275846">
    <property type="component" value="Unassembled WGS sequence"/>
</dbReference>
<reference evidence="4" key="1">
    <citation type="submission" date="2016-06" db="UniProtKB">
        <authorList>
            <consortium name="WormBaseParasite"/>
        </authorList>
    </citation>
    <scope>IDENTIFICATION</scope>
</reference>
<dbReference type="EMBL" id="UYSU01000358">
    <property type="protein sequence ID" value="VDL85679.1"/>
    <property type="molecule type" value="Genomic_DNA"/>
</dbReference>